<keyword evidence="4 7" id="KW-0255">Endonuclease</keyword>
<evidence type="ECO:0000256" key="1">
    <source>
        <dbReference type="ARBA" id="ARBA00002663"/>
    </source>
</evidence>
<dbReference type="PANTHER" id="PTHR33992">
    <property type="entry name" value="RIBONUCLEASE P PROTEIN COMPONENT"/>
    <property type="match status" value="1"/>
</dbReference>
<evidence type="ECO:0000256" key="8">
    <source>
        <dbReference type="NCBIfam" id="TIGR00188"/>
    </source>
</evidence>
<dbReference type="NCBIfam" id="TIGR00188">
    <property type="entry name" value="rnpA"/>
    <property type="match status" value="1"/>
</dbReference>
<dbReference type="SUPFAM" id="SSF54211">
    <property type="entry name" value="Ribosomal protein S5 domain 2-like"/>
    <property type="match status" value="1"/>
</dbReference>
<gene>
    <name evidence="7 9" type="primary">rnpA</name>
    <name evidence="9" type="ORF">AABB28_16505</name>
</gene>
<dbReference type="GO" id="GO:0030677">
    <property type="term" value="C:ribonuclease P complex"/>
    <property type="evidence" value="ECO:0007669"/>
    <property type="project" value="TreeGrafter"/>
</dbReference>
<organism evidence="9 10">
    <name type="scientific">Yoonia algicola</name>
    <dbReference type="NCBI Taxonomy" id="3137368"/>
    <lineage>
        <taxon>Bacteria</taxon>
        <taxon>Pseudomonadati</taxon>
        <taxon>Pseudomonadota</taxon>
        <taxon>Alphaproteobacteria</taxon>
        <taxon>Rhodobacterales</taxon>
        <taxon>Paracoccaceae</taxon>
        <taxon>Yoonia</taxon>
    </lineage>
</organism>
<proteinExistence type="inferred from homology"/>
<dbReference type="Gene3D" id="3.30.230.10">
    <property type="match status" value="1"/>
</dbReference>
<keyword evidence="10" id="KW-1185">Reference proteome</keyword>
<comment type="catalytic activity">
    <reaction evidence="7">
        <text>Endonucleolytic cleavage of RNA, removing 5'-extranucleotides from tRNA precursor.</text>
        <dbReference type="EC" id="3.1.26.5"/>
    </reaction>
</comment>
<dbReference type="EMBL" id="CP151762">
    <property type="protein sequence ID" value="WZU63428.1"/>
    <property type="molecule type" value="Genomic_DNA"/>
</dbReference>
<dbReference type="HAMAP" id="MF_00227">
    <property type="entry name" value="RNase_P"/>
    <property type="match status" value="1"/>
</dbReference>
<evidence type="ECO:0000256" key="3">
    <source>
        <dbReference type="ARBA" id="ARBA00022722"/>
    </source>
</evidence>
<evidence type="ECO:0000256" key="2">
    <source>
        <dbReference type="ARBA" id="ARBA00022694"/>
    </source>
</evidence>
<dbReference type="GO" id="GO:0000049">
    <property type="term" value="F:tRNA binding"/>
    <property type="evidence" value="ECO:0007669"/>
    <property type="project" value="UniProtKB-UniRule"/>
</dbReference>
<dbReference type="InterPro" id="IPR020539">
    <property type="entry name" value="RNase_P_CS"/>
</dbReference>
<keyword evidence="2 7" id="KW-0819">tRNA processing</keyword>
<dbReference type="GO" id="GO:0004526">
    <property type="term" value="F:ribonuclease P activity"/>
    <property type="evidence" value="ECO:0007669"/>
    <property type="project" value="UniProtKB-UniRule"/>
</dbReference>
<keyword evidence="5 7" id="KW-0378">Hydrolase</keyword>
<evidence type="ECO:0000256" key="4">
    <source>
        <dbReference type="ARBA" id="ARBA00022759"/>
    </source>
</evidence>
<dbReference type="EC" id="3.1.26.5" evidence="7 8"/>
<dbReference type="InterPro" id="IPR014721">
    <property type="entry name" value="Ribsml_uS5_D2-typ_fold_subgr"/>
</dbReference>
<name>A0AAN0M5G8_9RHOB</name>
<dbReference type="RefSeq" id="WP_342069809.1">
    <property type="nucleotide sequence ID" value="NZ_CP151762.1"/>
</dbReference>
<dbReference type="KEGG" id="yag:AABB28_16505"/>
<dbReference type="Pfam" id="PF00825">
    <property type="entry name" value="Ribonuclease_P"/>
    <property type="match status" value="1"/>
</dbReference>
<evidence type="ECO:0000313" key="10">
    <source>
        <dbReference type="Proteomes" id="UP001451782"/>
    </source>
</evidence>
<keyword evidence="6 7" id="KW-0694">RNA-binding</keyword>
<dbReference type="PROSITE" id="PS00648">
    <property type="entry name" value="RIBONUCLEASE_P"/>
    <property type="match status" value="1"/>
</dbReference>
<comment type="similarity">
    <text evidence="7">Belongs to the RnpA family.</text>
</comment>
<evidence type="ECO:0000313" key="9">
    <source>
        <dbReference type="EMBL" id="WZU63428.1"/>
    </source>
</evidence>
<dbReference type="GO" id="GO:0001682">
    <property type="term" value="P:tRNA 5'-leader removal"/>
    <property type="evidence" value="ECO:0007669"/>
    <property type="project" value="UniProtKB-UniRule"/>
</dbReference>
<evidence type="ECO:0000256" key="7">
    <source>
        <dbReference type="HAMAP-Rule" id="MF_00227"/>
    </source>
</evidence>
<reference evidence="9 10" key="1">
    <citation type="submission" date="2024-04" db="EMBL/GenBank/DDBJ databases">
        <title>Phylogenomic analyses of a clade within the roseobacter group suggest taxonomic reassignments of species of the genera Aestuariivita, Citreicella, Loktanella, Nautella, Pelagibaca, Ruegeria, Thalassobius, Thiobacimonas and Tropicibacter, and the proposal o.</title>
        <authorList>
            <person name="Jeon C.O."/>
        </authorList>
    </citation>
    <scope>NUCLEOTIDE SEQUENCE [LARGE SCALE GENOMIC DNA]</scope>
    <source>
        <strain evidence="9 10">G8-12</strain>
    </source>
</reference>
<dbReference type="InterPro" id="IPR000100">
    <property type="entry name" value="RNase_P"/>
</dbReference>
<sequence>MTDLKPPVGSDLGTPAVSVCVLTKRADFVRASYARRQGTPGIHLQGRKRAEGEAEGIRVGFTCSKKVGNAVARNRAKRRLREVARIVLPEMGRDGWDYVLVGRKDLTATLPFDTLVADLRRAMNKVHG</sequence>
<accession>A0AAN0M5G8</accession>
<dbReference type="InterPro" id="IPR020568">
    <property type="entry name" value="Ribosomal_Su5_D2-typ_SF"/>
</dbReference>
<dbReference type="AlphaFoldDB" id="A0AAN0M5G8"/>
<dbReference type="Proteomes" id="UP001451782">
    <property type="component" value="Chromosome"/>
</dbReference>
<keyword evidence="3 7" id="KW-0540">Nuclease</keyword>
<evidence type="ECO:0000256" key="5">
    <source>
        <dbReference type="ARBA" id="ARBA00022801"/>
    </source>
</evidence>
<comment type="subunit">
    <text evidence="7">Consists of a catalytic RNA component (M1 or rnpB) and a protein subunit.</text>
</comment>
<dbReference type="GO" id="GO:0042781">
    <property type="term" value="F:3'-tRNA processing endoribonuclease activity"/>
    <property type="evidence" value="ECO:0007669"/>
    <property type="project" value="TreeGrafter"/>
</dbReference>
<comment type="function">
    <text evidence="1 7">RNaseP catalyzes the removal of the 5'-leader sequence from pre-tRNA to produce the mature 5'-terminus. It can also cleave other RNA substrates such as 4.5S RNA. The protein component plays an auxiliary but essential role in vivo by binding to the 5'-leader sequence and broadening the substrate specificity of the ribozyme.</text>
</comment>
<protein>
    <recommendedName>
        <fullName evidence="7 8">Ribonuclease P protein component</fullName>
        <shortName evidence="7">RNase P protein</shortName>
        <shortName evidence="7">RNaseP protein</shortName>
        <ecNumber evidence="7 8">3.1.26.5</ecNumber>
    </recommendedName>
    <alternativeName>
        <fullName evidence="7">Protein C5</fullName>
    </alternativeName>
</protein>
<dbReference type="PANTHER" id="PTHR33992:SF1">
    <property type="entry name" value="RIBONUCLEASE P PROTEIN COMPONENT"/>
    <property type="match status" value="1"/>
</dbReference>
<evidence type="ECO:0000256" key="6">
    <source>
        <dbReference type="ARBA" id="ARBA00022884"/>
    </source>
</evidence>